<dbReference type="AlphaFoldDB" id="A0A7C3MCG5"/>
<keyword evidence="2" id="KW-0460">Magnesium</keyword>
<protein>
    <recommendedName>
        <fullName evidence="2">Archaetidylinositol phosphate synthase</fullName>
        <shortName evidence="2">AIP synthase</shortName>
        <ecNumber evidence="2">2.7.8.39</ecNumber>
    </recommendedName>
</protein>
<comment type="caution">
    <text evidence="4">The sequence shown here is derived from an EMBL/GenBank/DDBJ whole genome shotgun (WGS) entry which is preliminary data.</text>
</comment>
<comment type="similarity">
    <text evidence="2 3">Belongs to the CDP-alcohol phosphatidyltransferase class-I family.</text>
</comment>
<keyword evidence="1 2" id="KW-0808">Transferase</keyword>
<dbReference type="EC" id="2.7.8.39" evidence="2"/>
<reference evidence="4" key="1">
    <citation type="journal article" date="2020" name="mSystems">
        <title>Genome- and Community-Level Interaction Insights into Carbon Utilization and Element Cycling Functions of Hydrothermarchaeota in Hydrothermal Sediment.</title>
        <authorList>
            <person name="Zhou Z."/>
            <person name="Liu Y."/>
            <person name="Xu W."/>
            <person name="Pan J."/>
            <person name="Luo Z.H."/>
            <person name="Li M."/>
        </authorList>
    </citation>
    <scope>NUCLEOTIDE SEQUENCE [LARGE SCALE GENOMIC DNA]</scope>
    <source>
        <strain evidence="4">SpSt-87</strain>
    </source>
</reference>
<keyword evidence="2" id="KW-0443">Lipid metabolism</keyword>
<dbReference type="InterPro" id="IPR048254">
    <property type="entry name" value="CDP_ALCOHOL_P_TRANSF_CS"/>
</dbReference>
<keyword evidence="2" id="KW-1133">Transmembrane helix</keyword>
<dbReference type="PROSITE" id="PS00379">
    <property type="entry name" value="CDP_ALCOHOL_P_TRANSF"/>
    <property type="match status" value="1"/>
</dbReference>
<keyword evidence="2" id="KW-0479">Metal-binding</keyword>
<comment type="function">
    <text evidence="2">Catalyzes the formation of archaetidylinositol phosphate (AIP) from CDP-archaeol (CDP-ArOH or CDP-2,3-bis-(O-phytanyl)-sn-glycerol) and 1L-myo-inositol 1-phosphate (IP or 1D-myo-inositol 3-phosphate). AIP is a precursor of archaetidyl-myo-inositol (AI), an ether-type inositol phospholipid ubiquitously distributed in archaea membranes and essential for glycolipid biosynthesis in archaea.</text>
</comment>
<proteinExistence type="inferred from homology"/>
<feature type="binding site" evidence="2">
    <location>
        <position position="85"/>
    </location>
    <ligand>
        <name>Mg(2+)</name>
        <dbReference type="ChEBI" id="CHEBI:18420"/>
        <label>1</label>
    </ligand>
</feature>
<accession>A0A7C3MCG5</accession>
<evidence type="ECO:0000256" key="3">
    <source>
        <dbReference type="RuleBase" id="RU003750"/>
    </source>
</evidence>
<gene>
    <name evidence="4" type="ORF">ENW66_04175</name>
</gene>
<sequence>MLSKIKPLTTELASPVALILSRLGVKPNHLTFLGLVFALVSSYLIIEKNIPLASFFILLSSLCDLLDGALARNAGMTSNFGAFLDSVTDRYVDVILFISLGIYGIDWVVIALAMSGALLVSYTRARAESVIERCDVGVAERSERLLILLAGMVTGYIYEAVLLIAFLSHVTALHRVVYTYLKIKSE</sequence>
<dbReference type="UniPathway" id="UPA00085"/>
<comment type="pathway">
    <text evidence="2">Lipid metabolism; phospholipid metabolism.</text>
</comment>
<feature type="transmembrane region" description="Helical" evidence="2">
    <location>
        <begin position="145"/>
        <end position="167"/>
    </location>
</feature>
<comment type="subcellular location">
    <subcellularLocation>
        <location evidence="2">Cell membrane</location>
        <topology evidence="2">Multi-pass membrane protein</topology>
    </subcellularLocation>
</comment>
<keyword evidence="2" id="KW-1003">Cell membrane</keyword>
<dbReference type="EMBL" id="DTLB01000023">
    <property type="protein sequence ID" value="HFW32135.1"/>
    <property type="molecule type" value="Genomic_DNA"/>
</dbReference>
<dbReference type="GO" id="GO:0000287">
    <property type="term" value="F:magnesium ion binding"/>
    <property type="evidence" value="ECO:0007669"/>
    <property type="project" value="UniProtKB-UniRule"/>
</dbReference>
<dbReference type="GO" id="GO:0008654">
    <property type="term" value="P:phospholipid biosynthetic process"/>
    <property type="evidence" value="ECO:0007669"/>
    <property type="project" value="UniProtKB-UniRule"/>
</dbReference>
<keyword evidence="2" id="KW-0444">Lipid biosynthesis</keyword>
<dbReference type="InterPro" id="IPR044270">
    <property type="entry name" value="AIP_synthase"/>
</dbReference>
<feature type="binding site" evidence="2">
    <location>
        <position position="89"/>
    </location>
    <ligand>
        <name>Mg(2+)</name>
        <dbReference type="ChEBI" id="CHEBI:18420"/>
        <label>2</label>
    </ligand>
</feature>
<feature type="binding site" evidence="2">
    <location>
        <position position="64"/>
    </location>
    <ligand>
        <name>Mg(2+)</name>
        <dbReference type="ChEBI" id="CHEBI:18420"/>
        <label>1</label>
    </ligand>
</feature>
<name>A0A7C3MCG5_ARCFL</name>
<dbReference type="InterPro" id="IPR054868">
    <property type="entry name" value="archin_ph_syn"/>
</dbReference>
<keyword evidence="2" id="KW-0472">Membrane</keyword>
<feature type="transmembrane region" description="Helical" evidence="2">
    <location>
        <begin position="29"/>
        <end position="46"/>
    </location>
</feature>
<organism evidence="4">
    <name type="scientific">Archaeoglobus fulgidus</name>
    <dbReference type="NCBI Taxonomy" id="2234"/>
    <lineage>
        <taxon>Archaea</taxon>
        <taxon>Methanobacteriati</taxon>
        <taxon>Methanobacteriota</taxon>
        <taxon>Archaeoglobi</taxon>
        <taxon>Archaeoglobales</taxon>
        <taxon>Archaeoglobaceae</taxon>
        <taxon>Archaeoglobus</taxon>
    </lineage>
</organism>
<dbReference type="GO" id="GO:0005886">
    <property type="term" value="C:plasma membrane"/>
    <property type="evidence" value="ECO:0007669"/>
    <property type="project" value="UniProtKB-SubCell"/>
</dbReference>
<feature type="binding site" evidence="2">
    <location>
        <position position="64"/>
    </location>
    <ligand>
        <name>Mg(2+)</name>
        <dbReference type="ChEBI" id="CHEBI:18420"/>
        <label>2</label>
    </ligand>
</feature>
<evidence type="ECO:0000256" key="1">
    <source>
        <dbReference type="ARBA" id="ARBA00022679"/>
    </source>
</evidence>
<dbReference type="InterPro" id="IPR000462">
    <property type="entry name" value="CDP-OH_P_trans"/>
</dbReference>
<dbReference type="HAMAP" id="MF_02242">
    <property type="entry name" value="AIP_synthase"/>
    <property type="match status" value="1"/>
</dbReference>
<comment type="caution">
    <text evidence="2">Lacks conserved residue(s) required for the propagation of feature annotation.</text>
</comment>
<dbReference type="Pfam" id="PF01066">
    <property type="entry name" value="CDP-OH_P_transf"/>
    <property type="match status" value="1"/>
</dbReference>
<keyword evidence="2" id="KW-0464">Manganese</keyword>
<feature type="binding site" evidence="2">
    <location>
        <position position="67"/>
    </location>
    <ligand>
        <name>Mg(2+)</name>
        <dbReference type="ChEBI" id="CHEBI:18420"/>
        <label>1</label>
    </ligand>
</feature>
<evidence type="ECO:0000313" key="4">
    <source>
        <dbReference type="EMBL" id="HFW32135.1"/>
    </source>
</evidence>
<dbReference type="Gene3D" id="1.20.120.1760">
    <property type="match status" value="1"/>
</dbReference>
<comment type="cofactor">
    <cofactor evidence="2">
        <name>Mn(2+)</name>
        <dbReference type="ChEBI" id="CHEBI:29035"/>
    </cofactor>
    <cofactor evidence="2">
        <name>Mg(2+)</name>
        <dbReference type="ChEBI" id="CHEBI:18420"/>
    </cofactor>
    <text evidence="2">Binds 2 Mg(2+) or Mn(2+) ions per subunit.</text>
</comment>
<dbReference type="InterPro" id="IPR043130">
    <property type="entry name" value="CDP-OH_PTrfase_TM_dom"/>
</dbReference>
<dbReference type="NCBIfam" id="NF040950">
    <property type="entry name" value="archin_ph_syn"/>
    <property type="match status" value="1"/>
</dbReference>
<feature type="transmembrane region" description="Helical" evidence="2">
    <location>
        <begin position="94"/>
        <end position="120"/>
    </location>
</feature>
<keyword evidence="2" id="KW-1208">Phospholipid metabolism</keyword>
<comment type="catalytic activity">
    <reaction evidence="2">
        <text>CDP-2,3-bis-O-(phytanyl)-sn-glycerol + 1D-myo-inositol 3-phosphate = saturated 1-archaetidyl-1D-myo-inositol 3-phosphate + CMP + H(+)</text>
        <dbReference type="Rhea" id="RHEA:36823"/>
        <dbReference type="ChEBI" id="CHEBI:15378"/>
        <dbReference type="ChEBI" id="CHEBI:58401"/>
        <dbReference type="ChEBI" id="CHEBI:60377"/>
        <dbReference type="ChEBI" id="CHEBI:74004"/>
        <dbReference type="ChEBI" id="CHEBI:74006"/>
        <dbReference type="EC" id="2.7.8.39"/>
    </reaction>
</comment>
<evidence type="ECO:0000256" key="2">
    <source>
        <dbReference type="HAMAP-Rule" id="MF_02242"/>
    </source>
</evidence>
<dbReference type="GO" id="GO:0016780">
    <property type="term" value="F:phosphotransferase activity, for other substituted phosphate groups"/>
    <property type="evidence" value="ECO:0007669"/>
    <property type="project" value="UniProtKB-UniRule"/>
</dbReference>
<feature type="binding site" evidence="2">
    <location>
        <position position="85"/>
    </location>
    <ligand>
        <name>Mg(2+)</name>
        <dbReference type="ChEBI" id="CHEBI:18420"/>
        <label>2</label>
    </ligand>
</feature>
<keyword evidence="2" id="KW-0812">Transmembrane</keyword>
<feature type="active site" description="Proton acceptor" evidence="2">
    <location>
        <position position="89"/>
    </location>
</feature>